<gene>
    <name evidence="1" type="ORF">C1645_816132</name>
</gene>
<organism evidence="1 2">
    <name type="scientific">Glomus cerebriforme</name>
    <dbReference type="NCBI Taxonomy" id="658196"/>
    <lineage>
        <taxon>Eukaryota</taxon>
        <taxon>Fungi</taxon>
        <taxon>Fungi incertae sedis</taxon>
        <taxon>Mucoromycota</taxon>
        <taxon>Glomeromycotina</taxon>
        <taxon>Glomeromycetes</taxon>
        <taxon>Glomerales</taxon>
        <taxon>Glomeraceae</taxon>
        <taxon>Glomus</taxon>
    </lineage>
</organism>
<evidence type="ECO:0008006" key="3">
    <source>
        <dbReference type="Google" id="ProtNLM"/>
    </source>
</evidence>
<dbReference type="AlphaFoldDB" id="A0A397TES7"/>
<proteinExistence type="predicted"/>
<comment type="caution">
    <text evidence="1">The sequence shown here is derived from an EMBL/GenBank/DDBJ whole genome shotgun (WGS) entry which is preliminary data.</text>
</comment>
<keyword evidence="2" id="KW-1185">Reference proteome</keyword>
<dbReference type="Proteomes" id="UP000265703">
    <property type="component" value="Unassembled WGS sequence"/>
</dbReference>
<dbReference type="EMBL" id="QKYT01000054">
    <property type="protein sequence ID" value="RIA95839.1"/>
    <property type="molecule type" value="Genomic_DNA"/>
</dbReference>
<sequence length="192" mass="23588">MTYNIKLNKDLSVRKLEGENYKSYNTLNREKMKILKTMLQDSRKCYELQEEKSTYLIKVYQYMQKPKNQYNIEELIGEMQKIAMMLKKLKGKVEGQGRNNERRDNFRCYNCGKRGHTIKFYRQRNNYNNIRNNTNVKNKKNEELRNISYFKRYYEDKDEYNSEDYEYEELYNAELLAGKRRREKEENYGDNI</sequence>
<accession>A0A397TES7</accession>
<protein>
    <recommendedName>
        <fullName evidence="3">CCHC-type domain-containing protein</fullName>
    </recommendedName>
</protein>
<evidence type="ECO:0000313" key="1">
    <source>
        <dbReference type="EMBL" id="RIA95839.1"/>
    </source>
</evidence>
<name>A0A397TES7_9GLOM</name>
<evidence type="ECO:0000313" key="2">
    <source>
        <dbReference type="Proteomes" id="UP000265703"/>
    </source>
</evidence>
<reference evidence="1 2" key="1">
    <citation type="submission" date="2018-06" db="EMBL/GenBank/DDBJ databases">
        <title>Comparative genomics reveals the genomic features of Rhizophagus irregularis, R. cerebriforme, R. diaphanum and Gigaspora rosea, and their symbiotic lifestyle signature.</title>
        <authorList>
            <person name="Morin E."/>
            <person name="San Clemente H."/>
            <person name="Chen E.C.H."/>
            <person name="De La Providencia I."/>
            <person name="Hainaut M."/>
            <person name="Kuo A."/>
            <person name="Kohler A."/>
            <person name="Murat C."/>
            <person name="Tang N."/>
            <person name="Roy S."/>
            <person name="Loubradou J."/>
            <person name="Henrissat B."/>
            <person name="Grigoriev I.V."/>
            <person name="Corradi N."/>
            <person name="Roux C."/>
            <person name="Martin F.M."/>
        </authorList>
    </citation>
    <scope>NUCLEOTIDE SEQUENCE [LARGE SCALE GENOMIC DNA]</scope>
    <source>
        <strain evidence="1 2">DAOM 227022</strain>
    </source>
</reference>